<sequence length="65" mass="6992">MNSVDVSVLYYNENSLVMEKALLKDLAMGPSGRVSIPNAFRRGKSIIAVLGGDVDVLNLVGERQA</sequence>
<dbReference type="EMBL" id="CP051180">
    <property type="protein sequence ID" value="QIZ78586.1"/>
    <property type="molecule type" value="Genomic_DNA"/>
</dbReference>
<evidence type="ECO:0000313" key="1">
    <source>
        <dbReference type="EMBL" id="QIZ78586.1"/>
    </source>
</evidence>
<dbReference type="RefSeq" id="WP_168662690.1">
    <property type="nucleotide sequence ID" value="NZ_CP051180.1"/>
</dbReference>
<dbReference type="InterPro" id="IPR014271">
    <property type="entry name" value="CHP02922"/>
</dbReference>
<protein>
    <submittedName>
        <fullName evidence="1">TIGR02922 family protein</fullName>
    </submittedName>
</protein>
<evidence type="ECO:0000313" key="2">
    <source>
        <dbReference type="Proteomes" id="UP000501602"/>
    </source>
</evidence>
<reference evidence="1 2" key="1">
    <citation type="submission" date="2020-04" db="EMBL/GenBank/DDBJ databases">
        <title>Ferrimonas sp. S7 isolated from sea water.</title>
        <authorList>
            <person name="Bae S.S."/>
            <person name="Baek K."/>
        </authorList>
    </citation>
    <scope>NUCLEOTIDE SEQUENCE [LARGE SCALE GENOMIC DNA]</scope>
    <source>
        <strain evidence="1 2">S7</strain>
    </source>
</reference>
<dbReference type="KEGG" id="fes:HER31_17770"/>
<keyword evidence="2" id="KW-1185">Reference proteome</keyword>
<dbReference type="Proteomes" id="UP000501602">
    <property type="component" value="Chromosome"/>
</dbReference>
<dbReference type="Pfam" id="PF09558">
    <property type="entry name" value="DUF2375"/>
    <property type="match status" value="1"/>
</dbReference>
<dbReference type="NCBIfam" id="TIGR02922">
    <property type="entry name" value="TIGR02922 family protein"/>
    <property type="match status" value="1"/>
</dbReference>
<name>A0A6H1UK37_9GAMM</name>
<accession>A0A6H1UK37</accession>
<organism evidence="1 2">
    <name type="scientific">Ferrimonas lipolytica</name>
    <dbReference type="NCBI Taxonomy" id="2724191"/>
    <lineage>
        <taxon>Bacteria</taxon>
        <taxon>Pseudomonadati</taxon>
        <taxon>Pseudomonadota</taxon>
        <taxon>Gammaproteobacteria</taxon>
        <taxon>Alteromonadales</taxon>
        <taxon>Ferrimonadaceae</taxon>
        <taxon>Ferrimonas</taxon>
    </lineage>
</organism>
<proteinExistence type="predicted"/>
<gene>
    <name evidence="1" type="ORF">HER31_17770</name>
</gene>
<dbReference type="AlphaFoldDB" id="A0A6H1UK37"/>